<evidence type="ECO:0000256" key="11">
    <source>
        <dbReference type="ARBA" id="ARBA00022946"/>
    </source>
</evidence>
<keyword evidence="12 26" id="KW-0560">Oxidoreductase</keyword>
<feature type="binding site" description="axial binding residue" evidence="25">
    <location>
        <position position="383"/>
    </location>
    <ligand>
        <name>heme</name>
        <dbReference type="ChEBI" id="CHEBI:30413"/>
    </ligand>
    <ligandPart>
        <name>Fe</name>
        <dbReference type="ChEBI" id="CHEBI:18248"/>
    </ligandPart>
</feature>
<dbReference type="GO" id="GO:0008386">
    <property type="term" value="F:cholesterol monooxygenase (side-chain-cleaving) activity"/>
    <property type="evidence" value="ECO:0007669"/>
    <property type="project" value="UniProtKB-EC"/>
</dbReference>
<keyword evidence="15" id="KW-0443">Lipid metabolism</keyword>
<comment type="subcellular location">
    <subcellularLocation>
        <location evidence="2">Mitochondrion inner membrane</location>
        <topology evidence="2">Peripheral membrane protein</topology>
    </subcellularLocation>
</comment>
<dbReference type="InterPro" id="IPR002401">
    <property type="entry name" value="Cyt_P450_E_grp-I"/>
</dbReference>
<evidence type="ECO:0000256" key="23">
    <source>
        <dbReference type="ARBA" id="ARBA00033274"/>
    </source>
</evidence>
<comment type="cofactor">
    <cofactor evidence="1 25">
        <name>heme</name>
        <dbReference type="ChEBI" id="CHEBI:30413"/>
    </cofactor>
</comment>
<evidence type="ECO:0000256" key="24">
    <source>
        <dbReference type="ARBA" id="ARBA00033394"/>
    </source>
</evidence>
<evidence type="ECO:0000256" key="14">
    <source>
        <dbReference type="ARBA" id="ARBA00023033"/>
    </source>
</evidence>
<dbReference type="GO" id="GO:0005743">
    <property type="term" value="C:mitochondrial inner membrane"/>
    <property type="evidence" value="ECO:0007669"/>
    <property type="project" value="UniProtKB-SubCell"/>
</dbReference>
<keyword evidence="7" id="KW-0153">Cholesterol metabolism</keyword>
<dbReference type="GO" id="GO:0034650">
    <property type="term" value="P:cortisol metabolic process"/>
    <property type="evidence" value="ECO:0007669"/>
    <property type="project" value="TreeGrafter"/>
</dbReference>
<dbReference type="PROSITE" id="PS00086">
    <property type="entry name" value="CYTOCHROME_P450"/>
    <property type="match status" value="1"/>
</dbReference>
<comment type="caution">
    <text evidence="27">The sequence shown here is derived from an EMBL/GenBank/DDBJ whole genome shotgun (WGS) entry which is preliminary data.</text>
</comment>
<evidence type="ECO:0000256" key="22">
    <source>
        <dbReference type="ARBA" id="ARBA00032666"/>
    </source>
</evidence>
<evidence type="ECO:0000313" key="27">
    <source>
        <dbReference type="EMBL" id="KAK6188668.1"/>
    </source>
</evidence>
<keyword evidence="10" id="KW-0999">Mitochondrion inner membrane</keyword>
<evidence type="ECO:0000256" key="9">
    <source>
        <dbReference type="ARBA" id="ARBA00022723"/>
    </source>
</evidence>
<dbReference type="PRINTS" id="PR00463">
    <property type="entry name" value="EP450I"/>
</dbReference>
<dbReference type="InterPro" id="IPR050479">
    <property type="entry name" value="CYP11_CYP27_families"/>
</dbReference>
<dbReference type="CDD" id="cd11054">
    <property type="entry name" value="CYP24A1-like"/>
    <property type="match status" value="1"/>
</dbReference>
<dbReference type="Proteomes" id="UP001347796">
    <property type="component" value="Unassembled WGS sequence"/>
</dbReference>
<evidence type="ECO:0000256" key="26">
    <source>
        <dbReference type="RuleBase" id="RU000461"/>
    </source>
</evidence>
<comment type="pathway">
    <text evidence="3">Lipid metabolism; C21-steroid hormone metabolism.</text>
</comment>
<accession>A0AAN8K3S4</accession>
<evidence type="ECO:0000256" key="20">
    <source>
        <dbReference type="ARBA" id="ARBA00023250"/>
    </source>
</evidence>
<evidence type="ECO:0000256" key="21">
    <source>
        <dbReference type="ARBA" id="ARBA00030343"/>
    </source>
</evidence>
<dbReference type="PRINTS" id="PR00385">
    <property type="entry name" value="P450"/>
</dbReference>
<dbReference type="InterPro" id="IPR036396">
    <property type="entry name" value="Cyt_P450_sf"/>
</dbReference>
<sequence length="435" mass="50702">MFQEFHKEFGPVFQYKIPIASMQLFFICDPNCLEELLRQDDKHVRASVPIWNDYRVRAKQEFGVLTADGDNWARMRKIVDKPMLKPKTVETYADDINIVVGDLLDRFKRVRSPDMVVENLSSELFNWALESIGTILYEKRMGSLSDIRDPENDKFIQSVRNIFTSTVYLFGLPPMLSRFFMRSQWKIHEEAWNTVFRIAEKCVTERLEQLKDVSRSEGDEVGIIEYLAERMPLKEVYANITELMAGGVDTTSNSVQFLLYEIAKNPNIQNKIHQEVEENMKDNGMVDLKNLKYLKASIKETLRMYPVVNNIGRITQSDTVINGYLIPKGKMVGYSPYVLGRNESLYEEADVFKPERWLRDQPGGQDKIHPFAYLPFGFGPRMCVGRRIAEMEIQMLVSQMLRRFRLELVDDKPIDTYCDLVISPAQPVRLRYINR</sequence>
<keyword evidence="28" id="KW-1185">Reference proteome</keyword>
<evidence type="ECO:0000256" key="5">
    <source>
        <dbReference type="ARBA" id="ARBA00012764"/>
    </source>
</evidence>
<evidence type="ECO:0000256" key="10">
    <source>
        <dbReference type="ARBA" id="ARBA00022792"/>
    </source>
</evidence>
<dbReference type="PANTHER" id="PTHR24279:SF3">
    <property type="entry name" value="CHOLESTEROL SIDE-CHAIN CLEAVAGE ENZYME, MITOCHONDRIAL"/>
    <property type="match status" value="1"/>
</dbReference>
<evidence type="ECO:0000256" key="3">
    <source>
        <dbReference type="ARBA" id="ARBA00005108"/>
    </source>
</evidence>
<comment type="similarity">
    <text evidence="4 26">Belongs to the cytochrome P450 family.</text>
</comment>
<dbReference type="AlphaFoldDB" id="A0AAN8K3S4"/>
<dbReference type="EC" id="1.14.15.6" evidence="5"/>
<keyword evidence="16" id="KW-0496">Mitochondrion</keyword>
<evidence type="ECO:0000256" key="2">
    <source>
        <dbReference type="ARBA" id="ARBA00004637"/>
    </source>
</evidence>
<keyword evidence="14 26" id="KW-0503">Monooxygenase</keyword>
<evidence type="ECO:0000256" key="12">
    <source>
        <dbReference type="ARBA" id="ARBA00023002"/>
    </source>
</evidence>
<evidence type="ECO:0000256" key="4">
    <source>
        <dbReference type="ARBA" id="ARBA00010617"/>
    </source>
</evidence>
<dbReference type="PANTHER" id="PTHR24279">
    <property type="entry name" value="CYTOCHROME P450"/>
    <property type="match status" value="1"/>
</dbReference>
<dbReference type="GO" id="GO:0005506">
    <property type="term" value="F:iron ion binding"/>
    <property type="evidence" value="ECO:0007669"/>
    <property type="project" value="InterPro"/>
</dbReference>
<dbReference type="Gene3D" id="1.10.630.10">
    <property type="entry name" value="Cytochrome P450"/>
    <property type="match status" value="1"/>
</dbReference>
<evidence type="ECO:0000256" key="13">
    <source>
        <dbReference type="ARBA" id="ARBA00023004"/>
    </source>
</evidence>
<evidence type="ECO:0000256" key="1">
    <source>
        <dbReference type="ARBA" id="ARBA00001971"/>
    </source>
</evidence>
<dbReference type="SUPFAM" id="SSF48264">
    <property type="entry name" value="Cytochrome P450"/>
    <property type="match status" value="1"/>
</dbReference>
<evidence type="ECO:0000256" key="15">
    <source>
        <dbReference type="ARBA" id="ARBA00023098"/>
    </source>
</evidence>
<protein>
    <recommendedName>
        <fullName evidence="6">Cholesterol side-chain cleavage enzyme, mitochondrial</fullName>
        <ecNumber evidence="5">1.14.15.6</ecNumber>
    </recommendedName>
    <alternativeName>
        <fullName evidence="21">CYPXIA1</fullName>
    </alternativeName>
    <alternativeName>
        <fullName evidence="23">Cholesterol desmolase</fullName>
    </alternativeName>
    <alternativeName>
        <fullName evidence="22">Cytochrome P450 11A1</fullName>
    </alternativeName>
    <alternativeName>
        <fullName evidence="24">Cytochrome P450(scc)</fullName>
    </alternativeName>
</protein>
<keyword evidence="9 25" id="KW-0479">Metal-binding</keyword>
<keyword evidence="17" id="KW-0472">Membrane</keyword>
<organism evidence="27 28">
    <name type="scientific">Patella caerulea</name>
    <name type="common">Rayed Mediterranean limpet</name>
    <dbReference type="NCBI Taxonomy" id="87958"/>
    <lineage>
        <taxon>Eukaryota</taxon>
        <taxon>Metazoa</taxon>
        <taxon>Spiralia</taxon>
        <taxon>Lophotrochozoa</taxon>
        <taxon>Mollusca</taxon>
        <taxon>Gastropoda</taxon>
        <taxon>Patellogastropoda</taxon>
        <taxon>Patelloidea</taxon>
        <taxon>Patellidae</taxon>
        <taxon>Patella</taxon>
    </lineage>
</organism>
<keyword evidence="13 25" id="KW-0408">Iron</keyword>
<evidence type="ECO:0000256" key="18">
    <source>
        <dbReference type="ARBA" id="ARBA00023166"/>
    </source>
</evidence>
<evidence type="ECO:0000256" key="17">
    <source>
        <dbReference type="ARBA" id="ARBA00023136"/>
    </source>
</evidence>
<keyword evidence="19" id="KW-0753">Steroid metabolism</keyword>
<evidence type="ECO:0000256" key="16">
    <source>
        <dbReference type="ARBA" id="ARBA00023128"/>
    </source>
</evidence>
<dbReference type="GO" id="GO:0006700">
    <property type="term" value="P:C21-steroid hormone biosynthetic process"/>
    <property type="evidence" value="ECO:0007669"/>
    <property type="project" value="TreeGrafter"/>
</dbReference>
<dbReference type="GO" id="GO:0008203">
    <property type="term" value="P:cholesterol metabolic process"/>
    <property type="evidence" value="ECO:0007669"/>
    <property type="project" value="UniProtKB-KW"/>
</dbReference>
<keyword evidence="8 25" id="KW-0349">Heme</keyword>
<dbReference type="GO" id="GO:0006704">
    <property type="term" value="P:glucocorticoid biosynthetic process"/>
    <property type="evidence" value="ECO:0007669"/>
    <property type="project" value="TreeGrafter"/>
</dbReference>
<dbReference type="InterPro" id="IPR001128">
    <property type="entry name" value="Cyt_P450"/>
</dbReference>
<reference evidence="27 28" key="1">
    <citation type="submission" date="2024-01" db="EMBL/GenBank/DDBJ databases">
        <title>The genome of the rayed Mediterranean limpet Patella caerulea (Linnaeus, 1758).</title>
        <authorList>
            <person name="Anh-Thu Weber A."/>
            <person name="Halstead-Nussloch G."/>
        </authorList>
    </citation>
    <scope>NUCLEOTIDE SEQUENCE [LARGE SCALE GENOMIC DNA]</scope>
    <source>
        <strain evidence="27">AATW-2023a</strain>
        <tissue evidence="27">Whole specimen</tissue>
    </source>
</reference>
<evidence type="ECO:0000256" key="19">
    <source>
        <dbReference type="ARBA" id="ARBA00023221"/>
    </source>
</evidence>
<evidence type="ECO:0000256" key="7">
    <source>
        <dbReference type="ARBA" id="ARBA00022548"/>
    </source>
</evidence>
<dbReference type="Pfam" id="PF00067">
    <property type="entry name" value="p450"/>
    <property type="match status" value="1"/>
</dbReference>
<proteinExistence type="inferred from homology"/>
<evidence type="ECO:0000313" key="28">
    <source>
        <dbReference type="Proteomes" id="UP001347796"/>
    </source>
</evidence>
<keyword evidence="11" id="KW-0809">Transit peptide</keyword>
<evidence type="ECO:0000256" key="6">
    <source>
        <dbReference type="ARBA" id="ARBA00019844"/>
    </source>
</evidence>
<keyword evidence="20" id="KW-0755">Steroidogenesis</keyword>
<dbReference type="GO" id="GO:0020037">
    <property type="term" value="F:heme binding"/>
    <property type="evidence" value="ECO:0007669"/>
    <property type="project" value="InterPro"/>
</dbReference>
<dbReference type="EMBL" id="JAZGQO010000003">
    <property type="protein sequence ID" value="KAK6188668.1"/>
    <property type="molecule type" value="Genomic_DNA"/>
</dbReference>
<gene>
    <name evidence="27" type="ORF">SNE40_004801</name>
</gene>
<keyword evidence="18" id="KW-1207">Sterol metabolism</keyword>
<evidence type="ECO:0000256" key="8">
    <source>
        <dbReference type="ARBA" id="ARBA00022617"/>
    </source>
</evidence>
<dbReference type="InterPro" id="IPR017972">
    <property type="entry name" value="Cyt_P450_CS"/>
</dbReference>
<evidence type="ECO:0000256" key="25">
    <source>
        <dbReference type="PIRSR" id="PIRSR602401-1"/>
    </source>
</evidence>
<name>A0AAN8K3S4_PATCE</name>
<dbReference type="GO" id="GO:0071375">
    <property type="term" value="P:cellular response to peptide hormone stimulus"/>
    <property type="evidence" value="ECO:0007669"/>
    <property type="project" value="TreeGrafter"/>
</dbReference>